<evidence type="ECO:0000313" key="3">
    <source>
        <dbReference type="Proteomes" id="UP000271098"/>
    </source>
</evidence>
<dbReference type="EMBL" id="UYRT01021578">
    <property type="protein sequence ID" value="VDK60054.1"/>
    <property type="molecule type" value="Genomic_DNA"/>
</dbReference>
<dbReference type="AlphaFoldDB" id="A0A3P6SYR4"/>
<keyword evidence="3" id="KW-1185">Reference proteome</keyword>
<dbReference type="Gene3D" id="1.20.80.10">
    <property type="match status" value="1"/>
</dbReference>
<sequence>MRFIPRDIQEMYQTEMDAFMFLHDQIFADYITQVSWKVPAETAIELAALQIRRKLGNQNS</sequence>
<dbReference type="InterPro" id="IPR035963">
    <property type="entry name" value="FERM_2"/>
</dbReference>
<evidence type="ECO:0000313" key="2">
    <source>
        <dbReference type="EMBL" id="VDK60054.1"/>
    </source>
</evidence>
<dbReference type="PROSITE" id="PS50057">
    <property type="entry name" value="FERM_3"/>
    <property type="match status" value="1"/>
</dbReference>
<dbReference type="InterPro" id="IPR014352">
    <property type="entry name" value="FERM/acyl-CoA-bd_prot_sf"/>
</dbReference>
<feature type="domain" description="FERM" evidence="1">
    <location>
        <begin position="1"/>
        <end position="60"/>
    </location>
</feature>
<dbReference type="Proteomes" id="UP000271098">
    <property type="component" value="Unassembled WGS sequence"/>
</dbReference>
<gene>
    <name evidence="2" type="ORF">GPUH_LOCUS7899</name>
</gene>
<dbReference type="InterPro" id="IPR000299">
    <property type="entry name" value="FERM_domain"/>
</dbReference>
<protein>
    <recommendedName>
        <fullName evidence="1">FERM domain-containing protein</fullName>
    </recommendedName>
</protein>
<reference evidence="2 3" key="1">
    <citation type="submission" date="2018-11" db="EMBL/GenBank/DDBJ databases">
        <authorList>
            <consortium name="Pathogen Informatics"/>
        </authorList>
    </citation>
    <scope>NUCLEOTIDE SEQUENCE [LARGE SCALE GENOMIC DNA]</scope>
</reference>
<evidence type="ECO:0000259" key="1">
    <source>
        <dbReference type="PROSITE" id="PS50057"/>
    </source>
</evidence>
<name>A0A3P6SYR4_9BILA</name>
<dbReference type="OrthoDB" id="9976756at2759"/>
<accession>A0A3P6SYR4</accession>
<proteinExistence type="predicted"/>
<dbReference type="SUPFAM" id="SSF47031">
    <property type="entry name" value="Second domain of FERM"/>
    <property type="match status" value="1"/>
</dbReference>
<organism evidence="2 3">
    <name type="scientific">Gongylonema pulchrum</name>
    <dbReference type="NCBI Taxonomy" id="637853"/>
    <lineage>
        <taxon>Eukaryota</taxon>
        <taxon>Metazoa</taxon>
        <taxon>Ecdysozoa</taxon>
        <taxon>Nematoda</taxon>
        <taxon>Chromadorea</taxon>
        <taxon>Rhabditida</taxon>
        <taxon>Spirurina</taxon>
        <taxon>Spiruromorpha</taxon>
        <taxon>Spiruroidea</taxon>
        <taxon>Gongylonematidae</taxon>
        <taxon>Gongylonema</taxon>
    </lineage>
</organism>